<feature type="transmembrane region" description="Helical" evidence="1">
    <location>
        <begin position="123"/>
        <end position="141"/>
    </location>
</feature>
<feature type="transmembrane region" description="Helical" evidence="1">
    <location>
        <begin position="147"/>
        <end position="167"/>
    </location>
</feature>
<dbReference type="Proteomes" id="UP000027446">
    <property type="component" value="Unassembled WGS sequence"/>
</dbReference>
<dbReference type="STRING" id="1280949.HAD_01655"/>
<feature type="transmembrane region" description="Helical" evidence="1">
    <location>
        <begin position="174"/>
        <end position="192"/>
    </location>
</feature>
<dbReference type="PATRIC" id="fig|1280949.3.peg.338"/>
<keyword evidence="1" id="KW-0812">Transmembrane</keyword>
<proteinExistence type="predicted"/>
<gene>
    <name evidence="3" type="ORF">HAD_01655</name>
</gene>
<keyword evidence="1" id="KW-0472">Membrane</keyword>
<reference evidence="3 4" key="1">
    <citation type="journal article" date="2014" name="Antonie Van Leeuwenhoek">
        <title>Hyphomonas beringensis sp. nov. and Hyphomonas chukchiensis sp. nov., isolated from surface seawater of the Bering Sea and Chukchi Sea.</title>
        <authorList>
            <person name="Li C."/>
            <person name="Lai Q."/>
            <person name="Li G."/>
            <person name="Dong C."/>
            <person name="Wang J."/>
            <person name="Liao Y."/>
            <person name="Shao Z."/>
        </authorList>
    </citation>
    <scope>NUCLEOTIDE SEQUENCE [LARGE SCALE GENOMIC DNA]</scope>
    <source>
        <strain evidence="3 4">MHS-3</strain>
    </source>
</reference>
<dbReference type="RefSeq" id="WP_156942123.1">
    <property type="nucleotide sequence ID" value="NZ_ARYH01000001.1"/>
</dbReference>
<dbReference type="GO" id="GO:0004175">
    <property type="term" value="F:endopeptidase activity"/>
    <property type="evidence" value="ECO:0007669"/>
    <property type="project" value="UniProtKB-ARBA"/>
</dbReference>
<keyword evidence="1" id="KW-1133">Transmembrane helix</keyword>
<dbReference type="OrthoDB" id="9782250at2"/>
<dbReference type="PANTHER" id="PTHR36435:SF1">
    <property type="entry name" value="CAAX AMINO TERMINAL PROTEASE FAMILY PROTEIN"/>
    <property type="match status" value="1"/>
</dbReference>
<accession>A0A069E3F4</accession>
<name>A0A069E3F4_9PROT</name>
<feature type="domain" description="CAAX prenyl protease 2/Lysostaphin resistance protein A-like" evidence="2">
    <location>
        <begin position="125"/>
        <end position="212"/>
    </location>
</feature>
<feature type="transmembrane region" description="Helical" evidence="1">
    <location>
        <begin position="77"/>
        <end position="102"/>
    </location>
</feature>
<dbReference type="PANTHER" id="PTHR36435">
    <property type="entry name" value="SLR1288 PROTEIN"/>
    <property type="match status" value="1"/>
</dbReference>
<feature type="transmembrane region" description="Helical" evidence="1">
    <location>
        <begin position="6"/>
        <end position="29"/>
    </location>
</feature>
<evidence type="ECO:0000256" key="1">
    <source>
        <dbReference type="SAM" id="Phobius"/>
    </source>
</evidence>
<dbReference type="InterPro" id="IPR003675">
    <property type="entry name" value="Rce1/LyrA-like_dom"/>
</dbReference>
<sequence length="216" mass="23128">MTRLRSMVWTAIIIAVAYQFFVILPAIVVHGMMPDMSIIVLSGIANVLTVMAVYGYLKVQGVADEVAEPGDMNLIVVLIAVAAAIVAIALTTFLAGLLATMFGPQGLSVSDGFTHQLQTASRAELFFTIVLVAPFAEEFIYRGLVMGVLLARGWAPLPAAGLSAMIFALQHIQYGWIGILVVLVYGVMLGLLRVASGGLFLPIMAHFFINLISLTM</sequence>
<dbReference type="AlphaFoldDB" id="A0A069E3F4"/>
<keyword evidence="4" id="KW-1185">Reference proteome</keyword>
<protein>
    <submittedName>
        <fullName evidence="3">Abortive infection protein</fullName>
    </submittedName>
</protein>
<dbReference type="GO" id="GO:0080120">
    <property type="term" value="P:CAAX-box protein maturation"/>
    <property type="evidence" value="ECO:0007669"/>
    <property type="project" value="UniProtKB-ARBA"/>
</dbReference>
<organism evidence="3 4">
    <name type="scientific">Hyphomonas adhaerens MHS-3</name>
    <dbReference type="NCBI Taxonomy" id="1280949"/>
    <lineage>
        <taxon>Bacteria</taxon>
        <taxon>Pseudomonadati</taxon>
        <taxon>Pseudomonadota</taxon>
        <taxon>Alphaproteobacteria</taxon>
        <taxon>Hyphomonadales</taxon>
        <taxon>Hyphomonadaceae</taxon>
        <taxon>Hyphomonas</taxon>
    </lineage>
</organism>
<evidence type="ECO:0000313" key="4">
    <source>
        <dbReference type="Proteomes" id="UP000027446"/>
    </source>
</evidence>
<dbReference type="Pfam" id="PF02517">
    <property type="entry name" value="Rce1-like"/>
    <property type="match status" value="1"/>
</dbReference>
<dbReference type="EMBL" id="ARYH01000001">
    <property type="protein sequence ID" value="KCZ84344.1"/>
    <property type="molecule type" value="Genomic_DNA"/>
</dbReference>
<feature type="transmembrane region" description="Helical" evidence="1">
    <location>
        <begin position="36"/>
        <end position="57"/>
    </location>
</feature>
<comment type="caution">
    <text evidence="3">The sequence shown here is derived from an EMBL/GenBank/DDBJ whole genome shotgun (WGS) entry which is preliminary data.</text>
</comment>
<evidence type="ECO:0000313" key="3">
    <source>
        <dbReference type="EMBL" id="KCZ84344.1"/>
    </source>
</evidence>
<dbReference type="InterPro" id="IPR052710">
    <property type="entry name" value="CAAX_protease"/>
</dbReference>
<evidence type="ECO:0000259" key="2">
    <source>
        <dbReference type="Pfam" id="PF02517"/>
    </source>
</evidence>